<evidence type="ECO:0000259" key="3">
    <source>
        <dbReference type="PROSITE" id="PS51304"/>
    </source>
</evidence>
<keyword evidence="1 2" id="KW-0430">Lectin</keyword>
<dbReference type="SMART" id="SM00908">
    <property type="entry name" value="Gal-bind_lectin"/>
    <property type="match status" value="1"/>
</dbReference>
<proteinExistence type="predicted"/>
<evidence type="ECO:0000313" key="4">
    <source>
        <dbReference type="EMBL" id="KAK0418661.1"/>
    </source>
</evidence>
<organism evidence="4 5">
    <name type="scientific">Steinernema hermaphroditum</name>
    <dbReference type="NCBI Taxonomy" id="289476"/>
    <lineage>
        <taxon>Eukaryota</taxon>
        <taxon>Metazoa</taxon>
        <taxon>Ecdysozoa</taxon>
        <taxon>Nematoda</taxon>
        <taxon>Chromadorea</taxon>
        <taxon>Rhabditida</taxon>
        <taxon>Tylenchina</taxon>
        <taxon>Panagrolaimomorpha</taxon>
        <taxon>Strongyloidoidea</taxon>
        <taxon>Steinernematidae</taxon>
        <taxon>Steinernema</taxon>
    </lineage>
</organism>
<dbReference type="InterPro" id="IPR044156">
    <property type="entry name" value="Galectin-like"/>
</dbReference>
<dbReference type="Gene3D" id="2.60.120.200">
    <property type="match status" value="1"/>
</dbReference>
<dbReference type="PANTHER" id="PTHR11346:SF147">
    <property type="entry name" value="GALECTIN"/>
    <property type="match status" value="1"/>
</dbReference>
<dbReference type="PROSITE" id="PS51304">
    <property type="entry name" value="GALECTIN"/>
    <property type="match status" value="1"/>
</dbReference>
<evidence type="ECO:0000256" key="2">
    <source>
        <dbReference type="RuleBase" id="RU102079"/>
    </source>
</evidence>
<protein>
    <recommendedName>
        <fullName evidence="2">Galectin</fullName>
    </recommendedName>
</protein>
<dbReference type="InterPro" id="IPR013320">
    <property type="entry name" value="ConA-like_dom_sf"/>
</dbReference>
<accession>A0AA39I7Z6</accession>
<reference evidence="4" key="1">
    <citation type="submission" date="2023-06" db="EMBL/GenBank/DDBJ databases">
        <title>Genomic analysis of the entomopathogenic nematode Steinernema hermaphroditum.</title>
        <authorList>
            <person name="Schwarz E.M."/>
            <person name="Heppert J.K."/>
            <person name="Baniya A."/>
            <person name="Schwartz H.T."/>
            <person name="Tan C.-H."/>
            <person name="Antoshechkin I."/>
            <person name="Sternberg P.W."/>
            <person name="Goodrich-Blair H."/>
            <person name="Dillman A.R."/>
        </authorList>
    </citation>
    <scope>NUCLEOTIDE SEQUENCE</scope>
    <source>
        <strain evidence="4">PS9179</strain>
        <tissue evidence="4">Whole animal</tissue>
    </source>
</reference>
<dbReference type="InterPro" id="IPR001079">
    <property type="entry name" value="Galectin_CRD"/>
</dbReference>
<evidence type="ECO:0000256" key="1">
    <source>
        <dbReference type="ARBA" id="ARBA00022734"/>
    </source>
</evidence>
<evidence type="ECO:0000313" key="5">
    <source>
        <dbReference type="Proteomes" id="UP001175271"/>
    </source>
</evidence>
<keyword evidence="5" id="KW-1185">Reference proteome</keyword>
<dbReference type="Proteomes" id="UP001175271">
    <property type="component" value="Unassembled WGS sequence"/>
</dbReference>
<dbReference type="SUPFAM" id="SSF49899">
    <property type="entry name" value="Concanavalin A-like lectins/glucanases"/>
    <property type="match status" value="1"/>
</dbReference>
<dbReference type="GO" id="GO:0030246">
    <property type="term" value="F:carbohydrate binding"/>
    <property type="evidence" value="ECO:0007669"/>
    <property type="project" value="UniProtKB-UniRule"/>
</dbReference>
<comment type="caution">
    <text evidence="4">The sequence shown here is derived from an EMBL/GenBank/DDBJ whole genome shotgun (WGS) entry which is preliminary data.</text>
</comment>
<dbReference type="Pfam" id="PF00337">
    <property type="entry name" value="Gal-bind_lectin"/>
    <property type="match status" value="1"/>
</dbReference>
<sequence>MPIGQGAGPGGITFAQEYFNVRAPFRSSVSGFLFPQRIRFVGIPIHGHAKRFAVNLRSNDDIVFHFNPRFDEHCVVRNSTKNGTWQREERFETEFPFHHDKVFTLEFVAEDTSVSVYHNGIFFVSFELRDSCFDIREVEIEGDIDIHSVHVTQI</sequence>
<dbReference type="SMART" id="SM00276">
    <property type="entry name" value="GLECT"/>
    <property type="match status" value="1"/>
</dbReference>
<dbReference type="CDD" id="cd00070">
    <property type="entry name" value="GLECT"/>
    <property type="match status" value="1"/>
</dbReference>
<dbReference type="PANTHER" id="PTHR11346">
    <property type="entry name" value="GALECTIN"/>
    <property type="match status" value="1"/>
</dbReference>
<gene>
    <name evidence="4" type="ORF">QR680_013695</name>
</gene>
<dbReference type="AlphaFoldDB" id="A0AA39I7Z6"/>
<feature type="domain" description="Galectin" evidence="3">
    <location>
        <begin position="24"/>
        <end position="152"/>
    </location>
</feature>
<name>A0AA39I7Z6_9BILA</name>
<dbReference type="EMBL" id="JAUCMV010000002">
    <property type="protein sequence ID" value="KAK0418661.1"/>
    <property type="molecule type" value="Genomic_DNA"/>
</dbReference>